<organism evidence="2 3">
    <name type="scientific">Onchocerca volvulus</name>
    <dbReference type="NCBI Taxonomy" id="6282"/>
    <lineage>
        <taxon>Eukaryota</taxon>
        <taxon>Metazoa</taxon>
        <taxon>Ecdysozoa</taxon>
        <taxon>Nematoda</taxon>
        <taxon>Chromadorea</taxon>
        <taxon>Rhabditida</taxon>
        <taxon>Spirurina</taxon>
        <taxon>Spiruromorpha</taxon>
        <taxon>Filarioidea</taxon>
        <taxon>Onchocercidae</taxon>
        <taxon>Onchocerca</taxon>
    </lineage>
</organism>
<accession>A0A8R1XQT5</accession>
<evidence type="ECO:0008006" key="4">
    <source>
        <dbReference type="Google" id="ProtNLM"/>
    </source>
</evidence>
<keyword evidence="1" id="KW-0732">Signal</keyword>
<feature type="chain" id="PRO_5035876078" description="Serpin domain-containing protein" evidence="1">
    <location>
        <begin position="23"/>
        <end position="230"/>
    </location>
</feature>
<reference evidence="3" key="1">
    <citation type="submission" date="2013-10" db="EMBL/GenBank/DDBJ databases">
        <title>Genome sequencing of Onchocerca volvulus.</title>
        <authorList>
            <person name="Cotton J."/>
            <person name="Tsai J."/>
            <person name="Stanley E."/>
            <person name="Tracey A."/>
            <person name="Holroyd N."/>
            <person name="Lustigman S."/>
            <person name="Berriman M."/>
        </authorList>
    </citation>
    <scope>NUCLEOTIDE SEQUENCE</scope>
</reference>
<dbReference type="OMA" id="PGFIKFM"/>
<dbReference type="EMBL" id="CMVM020000016">
    <property type="status" value="NOT_ANNOTATED_CDS"/>
    <property type="molecule type" value="Genomic_DNA"/>
</dbReference>
<evidence type="ECO:0000313" key="3">
    <source>
        <dbReference type="Proteomes" id="UP000024404"/>
    </source>
</evidence>
<reference evidence="2" key="2">
    <citation type="submission" date="2022-06" db="UniProtKB">
        <authorList>
            <consortium name="EnsemblMetazoa"/>
        </authorList>
    </citation>
    <scope>IDENTIFICATION</scope>
</reference>
<feature type="signal peptide" evidence="1">
    <location>
        <begin position="1"/>
        <end position="22"/>
    </location>
</feature>
<name>A0A8R1XQT5_ONCVO</name>
<proteinExistence type="predicted"/>
<dbReference type="Proteomes" id="UP000024404">
    <property type="component" value="Unassembled WGS sequence"/>
</dbReference>
<protein>
    <recommendedName>
        <fullName evidence="4">Serpin domain-containing protein</fullName>
    </recommendedName>
</protein>
<dbReference type="EnsemblMetazoa" id="OVOC11951.1">
    <property type="protein sequence ID" value="OVOC11951.1"/>
    <property type="gene ID" value="WBGene00248760"/>
</dbReference>
<evidence type="ECO:0000313" key="2">
    <source>
        <dbReference type="EnsemblMetazoa" id="OVOC11951.1"/>
    </source>
</evidence>
<sequence>MLSWQIHFRCLFWCGLVHLSLSYSIYNFIIHESDSGTLLEFIRLSDAPIYSDIMNTTSPVTVILLTNKLSQNFDELKSLIPAEINYLNDRRDAYKVRTPQVHVLIRPTHSTVLPGFIKFMSPLRKMNSSDIAKFVMLSMEIEKTIVSPNIHKVLCFPDQQMILMNTILGNYFAFTMYVVNWNETASVGNLIDEISDKQGKDFGMTPMIAKELLNPIRCNLLFHGVINVDE</sequence>
<keyword evidence="3" id="KW-1185">Reference proteome</keyword>
<evidence type="ECO:0000256" key="1">
    <source>
        <dbReference type="SAM" id="SignalP"/>
    </source>
</evidence>
<dbReference type="AlphaFoldDB" id="A0A8R1XQT5"/>